<proteinExistence type="predicted"/>
<gene>
    <name evidence="2" type="ORF">SLAVMIC_00090</name>
</gene>
<evidence type="ECO:0000313" key="2">
    <source>
        <dbReference type="EMBL" id="CAG7579781.1"/>
    </source>
</evidence>
<name>A0A8D9FRU7_9VIRU</name>
<sequence>MSEKEKKDKAKDAKQPRVLSKHKESGKHSLKYDSIFKGKKEEVTEDDYTSGYFNNDFKYDPQSAYYHETQNNDEYIREKDLKEKVYKILLDETEINFMNNRRKPSKVDFNHYYHLLRSNLSQDSFTSVQIFNELAYYFSDNLFNMFKLLDSKWRDMIINELQDHIGKVPETSKDVTPRNLTIGAEIEFEIEDTEGDLIVITGVIIDTDNDEREYEVDSYENVYIVPIECITRILNNQKFKYNLNKLNNLDII</sequence>
<evidence type="ECO:0000256" key="1">
    <source>
        <dbReference type="SAM" id="MobiDB-lite"/>
    </source>
</evidence>
<organism evidence="2">
    <name type="scientific">uncultured marine phage</name>
    <dbReference type="NCBI Taxonomy" id="707152"/>
    <lineage>
        <taxon>Viruses</taxon>
        <taxon>environmental samples</taxon>
    </lineage>
</organism>
<feature type="region of interest" description="Disordered" evidence="1">
    <location>
        <begin position="1"/>
        <end position="27"/>
    </location>
</feature>
<protein>
    <submittedName>
        <fullName evidence="2">Uncharacterized protein</fullName>
    </submittedName>
</protein>
<reference evidence="2" key="1">
    <citation type="submission" date="2021-06" db="EMBL/GenBank/DDBJ databases">
        <authorList>
            <person name="Gannon L."/>
            <person name="Redgwell R T."/>
            <person name="Michniewski S."/>
            <person name="Harrison D C."/>
            <person name="Millard A."/>
        </authorList>
    </citation>
    <scope>NUCLEOTIDE SEQUENCE</scope>
</reference>
<accession>A0A8D9FRU7</accession>
<dbReference type="EMBL" id="OU342829">
    <property type="protein sequence ID" value="CAG7579781.1"/>
    <property type="molecule type" value="Genomic_DNA"/>
</dbReference>